<dbReference type="SUPFAM" id="SSF53474">
    <property type="entry name" value="alpha/beta-Hydrolases"/>
    <property type="match status" value="1"/>
</dbReference>
<evidence type="ECO:0000313" key="3">
    <source>
        <dbReference type="EMBL" id="CBN78302.1"/>
    </source>
</evidence>
<dbReference type="GO" id="GO:0004620">
    <property type="term" value="F:phospholipase activity"/>
    <property type="evidence" value="ECO:0007669"/>
    <property type="project" value="TreeGrafter"/>
</dbReference>
<dbReference type="OrthoDB" id="69269at2759"/>
<dbReference type="STRING" id="2880.D8LNU2"/>
<evidence type="ECO:0000256" key="1">
    <source>
        <dbReference type="SAM" id="MobiDB-lite"/>
    </source>
</evidence>
<dbReference type="GO" id="GO:0046872">
    <property type="term" value="F:metal ion binding"/>
    <property type="evidence" value="ECO:0007669"/>
    <property type="project" value="InterPro"/>
</dbReference>
<dbReference type="Proteomes" id="UP000002630">
    <property type="component" value="Unassembled WGS sequence"/>
</dbReference>
<dbReference type="InterPro" id="IPR004177">
    <property type="entry name" value="DDHD_dom"/>
</dbReference>
<feature type="region of interest" description="Disordered" evidence="1">
    <location>
        <begin position="637"/>
        <end position="682"/>
    </location>
</feature>
<dbReference type="GO" id="GO:0005737">
    <property type="term" value="C:cytoplasm"/>
    <property type="evidence" value="ECO:0007669"/>
    <property type="project" value="TreeGrafter"/>
</dbReference>
<feature type="region of interest" description="Disordered" evidence="1">
    <location>
        <begin position="1"/>
        <end position="26"/>
    </location>
</feature>
<dbReference type="InterPro" id="IPR058055">
    <property type="entry name" value="PA-PLA1"/>
</dbReference>
<dbReference type="EMBL" id="FN649760">
    <property type="protein sequence ID" value="CBN78302.1"/>
    <property type="molecule type" value="Genomic_DNA"/>
</dbReference>
<feature type="compositionally biased region" description="Acidic residues" evidence="1">
    <location>
        <begin position="313"/>
        <end position="323"/>
    </location>
</feature>
<dbReference type="AlphaFoldDB" id="D8LNU2"/>
<dbReference type="eggNOG" id="KOG2308">
    <property type="taxonomic scope" value="Eukaryota"/>
</dbReference>
<dbReference type="PANTHER" id="PTHR23509">
    <property type="entry name" value="PA-PL1 PHOSPHOLIPASE FAMILY"/>
    <property type="match status" value="1"/>
</dbReference>
<evidence type="ECO:0000313" key="4">
    <source>
        <dbReference type="Proteomes" id="UP000002630"/>
    </source>
</evidence>
<feature type="compositionally biased region" description="Polar residues" evidence="1">
    <location>
        <begin position="1"/>
        <end position="12"/>
    </location>
</feature>
<feature type="region of interest" description="Disordered" evidence="1">
    <location>
        <begin position="564"/>
        <end position="586"/>
    </location>
</feature>
<feature type="region of interest" description="Disordered" evidence="1">
    <location>
        <begin position="301"/>
        <end position="323"/>
    </location>
</feature>
<proteinExistence type="predicted"/>
<organism evidence="3 4">
    <name type="scientific">Ectocarpus siliculosus</name>
    <name type="common">Brown alga</name>
    <name type="synonym">Conferva siliculosa</name>
    <dbReference type="NCBI Taxonomy" id="2880"/>
    <lineage>
        <taxon>Eukaryota</taxon>
        <taxon>Sar</taxon>
        <taxon>Stramenopiles</taxon>
        <taxon>Ochrophyta</taxon>
        <taxon>PX clade</taxon>
        <taxon>Phaeophyceae</taxon>
        <taxon>Ectocarpales</taxon>
        <taxon>Ectocarpaceae</taxon>
        <taxon>Ectocarpus</taxon>
    </lineage>
</organism>
<reference evidence="3 4" key="1">
    <citation type="journal article" date="2010" name="Nature">
        <title>The Ectocarpus genome and the independent evolution of multicellularity in brown algae.</title>
        <authorList>
            <person name="Cock J.M."/>
            <person name="Sterck L."/>
            <person name="Rouze P."/>
            <person name="Scornet D."/>
            <person name="Allen A.E."/>
            <person name="Amoutzias G."/>
            <person name="Anthouard V."/>
            <person name="Artiguenave F."/>
            <person name="Aury J.M."/>
            <person name="Badger J.H."/>
            <person name="Beszteri B."/>
            <person name="Billiau K."/>
            <person name="Bonnet E."/>
            <person name="Bothwell J.H."/>
            <person name="Bowler C."/>
            <person name="Boyen C."/>
            <person name="Brownlee C."/>
            <person name="Carrano C.J."/>
            <person name="Charrier B."/>
            <person name="Cho G.Y."/>
            <person name="Coelho S.M."/>
            <person name="Collen J."/>
            <person name="Corre E."/>
            <person name="Da Silva C."/>
            <person name="Delage L."/>
            <person name="Delaroque N."/>
            <person name="Dittami S.M."/>
            <person name="Doulbeau S."/>
            <person name="Elias M."/>
            <person name="Farnham G."/>
            <person name="Gachon C.M."/>
            <person name="Gschloessl B."/>
            <person name="Heesch S."/>
            <person name="Jabbari K."/>
            <person name="Jubin C."/>
            <person name="Kawai H."/>
            <person name="Kimura K."/>
            <person name="Kloareg B."/>
            <person name="Kupper F.C."/>
            <person name="Lang D."/>
            <person name="Le Bail A."/>
            <person name="Leblanc C."/>
            <person name="Lerouge P."/>
            <person name="Lohr M."/>
            <person name="Lopez P.J."/>
            <person name="Martens C."/>
            <person name="Maumus F."/>
            <person name="Michel G."/>
            <person name="Miranda-Saavedra D."/>
            <person name="Morales J."/>
            <person name="Moreau H."/>
            <person name="Motomura T."/>
            <person name="Nagasato C."/>
            <person name="Napoli C.A."/>
            <person name="Nelson D.R."/>
            <person name="Nyvall-Collen P."/>
            <person name="Peters A.F."/>
            <person name="Pommier C."/>
            <person name="Potin P."/>
            <person name="Poulain J."/>
            <person name="Quesneville H."/>
            <person name="Read B."/>
            <person name="Rensing S.A."/>
            <person name="Ritter A."/>
            <person name="Rousvoal S."/>
            <person name="Samanta M."/>
            <person name="Samson G."/>
            <person name="Schroeder D.C."/>
            <person name="Segurens B."/>
            <person name="Strittmatter M."/>
            <person name="Tonon T."/>
            <person name="Tregear J.W."/>
            <person name="Valentin K."/>
            <person name="von Dassow P."/>
            <person name="Yamagishi T."/>
            <person name="Van de Peer Y."/>
            <person name="Wincker P."/>
        </authorList>
    </citation>
    <scope>NUCLEOTIDE SEQUENCE [LARGE SCALE GENOMIC DNA]</scope>
    <source>
        <strain evidence="4">Ec32 / CCAP1310/4</strain>
    </source>
</reference>
<protein>
    <submittedName>
        <fullName evidence="3">DDHD domain-containing protein</fullName>
    </submittedName>
</protein>
<feature type="compositionally biased region" description="Basic and acidic residues" evidence="1">
    <location>
        <begin position="302"/>
        <end position="312"/>
    </location>
</feature>
<dbReference type="InterPro" id="IPR029058">
    <property type="entry name" value="AB_hydrolase_fold"/>
</dbReference>
<dbReference type="SMART" id="SM01127">
    <property type="entry name" value="DDHD"/>
    <property type="match status" value="1"/>
</dbReference>
<dbReference type="InParanoid" id="D8LNU2"/>
<sequence length="682" mass="75134">MSISRDSPTPSWLVQEPEGHGAPKTPGHWKTMWASDCARLEEAHHRGDAEVLVYGRKYVVDMKARTVRALYWDEKPAGKPIIRATYFLEKGSGWLPFSEKDAELLEDAYAAAKVQLRSKTFSEAEIPLSDGENKVVMTKVKAGESVDDYFADFDIDLQQKPVKVPSMLVSTIYKTAFQVRRGTPEASGWGGVSATDGDIPLEGEPPKHLVFVIHGIGESLWSRKSSAMASLRASMGPMRDMSAELLRDLKKASKLEEAAAAAAAAAAAESTAAAEKDDTTVVEAKEDDAKCFVTKAGGGCEAKGEGVGSKDSEEGDNDGDEESGGYVEFLPVEWFHQVHGNEAVAEGMIQDITLKNIPGFRDFASQAIMDVMYYLTPDMQVAILKVVGEQMNEMWNNFCRFTPDFSGKVSVMGHSLGSIIAHDILMAQPVKGETQIAEDAVGKDIPLLSFYPEVLLACGSPIGTFLSLRQSTLDKKRLFKFHTTNRFFNLYHLYDPVAYRLEPLLDKRLRDLQPLHVPHRGGDRIHVSVKKFNRGVNAAIGRMTKSTGKGWNIIQSSINTTIKSAIGDPGTTNNEEPIASEEVTDAEDELDERIDWVIQESTLEGMHPWASAVFAHSSYFTNFDMVMFLVNRLNEGLEGEGEEEGDSKESEEGRKTDEGSKAEEEKEEGSTREETKVLELVA</sequence>
<dbReference type="PANTHER" id="PTHR23509:SF10">
    <property type="entry name" value="LD21067P"/>
    <property type="match status" value="1"/>
</dbReference>
<evidence type="ECO:0000259" key="2">
    <source>
        <dbReference type="PROSITE" id="PS51043"/>
    </source>
</evidence>
<feature type="domain" description="DDHD" evidence="2">
    <location>
        <begin position="448"/>
        <end position="635"/>
    </location>
</feature>
<feature type="compositionally biased region" description="Basic and acidic residues" evidence="1">
    <location>
        <begin position="647"/>
        <end position="682"/>
    </location>
</feature>
<accession>D8LNU2</accession>
<dbReference type="PROSITE" id="PS51043">
    <property type="entry name" value="DDHD"/>
    <property type="match status" value="1"/>
</dbReference>
<keyword evidence="4" id="KW-1185">Reference proteome</keyword>
<dbReference type="Pfam" id="PF02862">
    <property type="entry name" value="DDHD"/>
    <property type="match status" value="1"/>
</dbReference>
<name>D8LNU2_ECTSI</name>
<gene>
    <name evidence="3" type="ORF">Esi_0005_0203</name>
</gene>
<feature type="compositionally biased region" description="Acidic residues" evidence="1">
    <location>
        <begin position="637"/>
        <end position="646"/>
    </location>
</feature>